<dbReference type="PANTHER" id="PTHR43065:SF29">
    <property type="entry name" value="SENSOR PROTEIN KINASE FLES"/>
    <property type="match status" value="1"/>
</dbReference>
<dbReference type="PANTHER" id="PTHR43065">
    <property type="entry name" value="SENSOR HISTIDINE KINASE"/>
    <property type="match status" value="1"/>
</dbReference>
<dbReference type="Gene3D" id="3.30.450.20">
    <property type="entry name" value="PAS domain"/>
    <property type="match status" value="1"/>
</dbReference>
<gene>
    <name evidence="3" type="ORF">LCGC14_0713290</name>
</gene>
<evidence type="ECO:0000259" key="2">
    <source>
        <dbReference type="PROSITE" id="PS50109"/>
    </source>
</evidence>
<comment type="caution">
    <text evidence="3">The sequence shown here is derived from an EMBL/GenBank/DDBJ whole genome shotgun (WGS) entry which is preliminary data.</text>
</comment>
<dbReference type="AlphaFoldDB" id="A0A0F9QZW8"/>
<dbReference type="SUPFAM" id="SSF47384">
    <property type="entry name" value="Homodimeric domain of signal transducing histidine kinase"/>
    <property type="match status" value="1"/>
</dbReference>
<dbReference type="InterPro" id="IPR036097">
    <property type="entry name" value="HisK_dim/P_sf"/>
</dbReference>
<protein>
    <recommendedName>
        <fullName evidence="2">Histidine kinase domain-containing protein</fullName>
    </recommendedName>
</protein>
<evidence type="ECO:0000256" key="1">
    <source>
        <dbReference type="ARBA" id="ARBA00022553"/>
    </source>
</evidence>
<keyword evidence="1" id="KW-0597">Phosphoprotein</keyword>
<dbReference type="SMART" id="SM00091">
    <property type="entry name" value="PAS"/>
    <property type="match status" value="1"/>
</dbReference>
<feature type="domain" description="Histidine kinase" evidence="2">
    <location>
        <begin position="154"/>
        <end position="365"/>
    </location>
</feature>
<dbReference type="SUPFAM" id="SSF55785">
    <property type="entry name" value="PYP-like sensor domain (PAS domain)"/>
    <property type="match status" value="1"/>
</dbReference>
<organism evidence="3">
    <name type="scientific">marine sediment metagenome</name>
    <dbReference type="NCBI Taxonomy" id="412755"/>
    <lineage>
        <taxon>unclassified sequences</taxon>
        <taxon>metagenomes</taxon>
        <taxon>ecological metagenomes</taxon>
    </lineage>
</organism>
<dbReference type="SMART" id="SM00388">
    <property type="entry name" value="HisKA"/>
    <property type="match status" value="1"/>
</dbReference>
<dbReference type="EMBL" id="LAZR01001580">
    <property type="protein sequence ID" value="KKN42447.1"/>
    <property type="molecule type" value="Genomic_DNA"/>
</dbReference>
<dbReference type="Gene3D" id="3.30.565.10">
    <property type="entry name" value="Histidine kinase-like ATPase, C-terminal domain"/>
    <property type="match status" value="1"/>
</dbReference>
<dbReference type="InterPro" id="IPR036890">
    <property type="entry name" value="HATPase_C_sf"/>
</dbReference>
<dbReference type="InterPro" id="IPR003594">
    <property type="entry name" value="HATPase_dom"/>
</dbReference>
<dbReference type="GO" id="GO:0000155">
    <property type="term" value="F:phosphorelay sensor kinase activity"/>
    <property type="evidence" value="ECO:0007669"/>
    <property type="project" value="InterPro"/>
</dbReference>
<accession>A0A0F9QZW8</accession>
<reference evidence="3" key="1">
    <citation type="journal article" date="2015" name="Nature">
        <title>Complex archaea that bridge the gap between prokaryotes and eukaryotes.</title>
        <authorList>
            <person name="Spang A."/>
            <person name="Saw J.H."/>
            <person name="Jorgensen S.L."/>
            <person name="Zaremba-Niedzwiedzka K."/>
            <person name="Martijn J."/>
            <person name="Lind A.E."/>
            <person name="van Eijk R."/>
            <person name="Schleper C."/>
            <person name="Guy L."/>
            <person name="Ettema T.J."/>
        </authorList>
    </citation>
    <scope>NUCLEOTIDE SEQUENCE</scope>
</reference>
<dbReference type="Pfam" id="PF00512">
    <property type="entry name" value="HisKA"/>
    <property type="match status" value="1"/>
</dbReference>
<dbReference type="InterPro" id="IPR004358">
    <property type="entry name" value="Sig_transdc_His_kin-like_C"/>
</dbReference>
<evidence type="ECO:0000313" key="3">
    <source>
        <dbReference type="EMBL" id="KKN42447.1"/>
    </source>
</evidence>
<dbReference type="Pfam" id="PF02518">
    <property type="entry name" value="HATPase_c"/>
    <property type="match status" value="1"/>
</dbReference>
<dbReference type="Gene3D" id="1.10.287.130">
    <property type="match status" value="1"/>
</dbReference>
<dbReference type="InterPro" id="IPR003661">
    <property type="entry name" value="HisK_dim/P_dom"/>
</dbReference>
<dbReference type="InterPro" id="IPR005467">
    <property type="entry name" value="His_kinase_dom"/>
</dbReference>
<dbReference type="InterPro" id="IPR000014">
    <property type="entry name" value="PAS"/>
</dbReference>
<dbReference type="PRINTS" id="PR00344">
    <property type="entry name" value="BCTRLSENSOR"/>
</dbReference>
<dbReference type="SMART" id="SM00387">
    <property type="entry name" value="HATPase_c"/>
    <property type="match status" value="1"/>
</dbReference>
<dbReference type="PROSITE" id="PS50109">
    <property type="entry name" value="HIS_KIN"/>
    <property type="match status" value="1"/>
</dbReference>
<proteinExistence type="predicted"/>
<dbReference type="CDD" id="cd00130">
    <property type="entry name" value="PAS"/>
    <property type="match status" value="1"/>
</dbReference>
<name>A0A0F9QZW8_9ZZZZ</name>
<dbReference type="SUPFAM" id="SSF55874">
    <property type="entry name" value="ATPase domain of HSP90 chaperone/DNA topoisomerase II/histidine kinase"/>
    <property type="match status" value="1"/>
</dbReference>
<dbReference type="CDD" id="cd00082">
    <property type="entry name" value="HisKA"/>
    <property type="match status" value="1"/>
</dbReference>
<sequence>MNQLAKDEQYSHYNSTMSDNAGLSNIHSSINQQAHITLSTMRMTRLLAVLPGGVIVLNGDGIIEQSNAAAVELLGTSLDGQAWTTIIDRAFRPQHNDGHDMSLNDGRLVHISTSPLDGEPGQIVLINDVTETRQLQHQVSHLQRLSSMGEMAARLAHQIRTPLSTALLYVAPLLKENSDPELTQRFAKRLHSSISHMEHLVKDMLAFSRGDMAETAPVLLQDLLLSVEQQFRYQSDSEHVYFEIQDETKGAYVYGSKDALTSALNNLVNNARLACKSGGEVIVFADIVQDDDAIYIEISVEDDGVGIAEADLDKILTPFFTTRSSGTGLGLAVVYSIAKAHKGDLWFESDEGEGSTFCLRLPLYQPAEQFMLTAQKLTSKD</sequence>
<dbReference type="InterPro" id="IPR035965">
    <property type="entry name" value="PAS-like_dom_sf"/>
</dbReference>